<feature type="domain" description="NERD" evidence="1">
    <location>
        <begin position="22"/>
        <end position="138"/>
    </location>
</feature>
<dbReference type="Pfam" id="PF01396">
    <property type="entry name" value="Zn_ribbon_Top1"/>
    <property type="match status" value="1"/>
</dbReference>
<dbReference type="SUPFAM" id="SSF57783">
    <property type="entry name" value="Zinc beta-ribbon"/>
    <property type="match status" value="1"/>
</dbReference>
<dbReference type="Pfam" id="PF08378">
    <property type="entry name" value="NERD"/>
    <property type="match status" value="1"/>
</dbReference>
<evidence type="ECO:0000313" key="2">
    <source>
        <dbReference type="EMBL" id="MFD1862037.1"/>
    </source>
</evidence>
<name>A0ABW4QEN4_9BACL</name>
<accession>A0ABW4QEN4</accession>
<sequence>MPFLFLAFMIVLAAILKSPVVKGWFGELGVRLALKRLDKESFEVLHNITLKTPDATTQIDHIVLGPNGIFVIETKNYKGWIFGSEHSAQWTQTIYRSKHRFHNPVRQNFGHIKTLQAHLPGYTEPMVSIVNFTGNSELKKIDIKSEHTHVVHTGDLVRTIRSYREPLLSRSLVLAYADHLSKANITDREAKKQHVTTIKDTQARKKAQTAAGICPKCGEALIARNGKHGSFTGCSAYPKCRFTA</sequence>
<keyword evidence="3" id="KW-1185">Reference proteome</keyword>
<gene>
    <name evidence="2" type="ORF">ACFSDB_03805</name>
</gene>
<dbReference type="EMBL" id="JBHUFW010000004">
    <property type="protein sequence ID" value="MFD1862037.1"/>
    <property type="molecule type" value="Genomic_DNA"/>
</dbReference>
<dbReference type="PROSITE" id="PS50965">
    <property type="entry name" value="NERD"/>
    <property type="match status" value="1"/>
</dbReference>
<dbReference type="Proteomes" id="UP001597273">
    <property type="component" value="Unassembled WGS sequence"/>
</dbReference>
<evidence type="ECO:0000259" key="1">
    <source>
        <dbReference type="PROSITE" id="PS50965"/>
    </source>
</evidence>
<proteinExistence type="predicted"/>
<comment type="caution">
    <text evidence="2">The sequence shown here is derived from an EMBL/GenBank/DDBJ whole genome shotgun (WGS) entry which is preliminary data.</text>
</comment>
<reference evidence="3" key="1">
    <citation type="journal article" date="2019" name="Int. J. Syst. Evol. Microbiol.">
        <title>The Global Catalogue of Microorganisms (GCM) 10K type strain sequencing project: providing services to taxonomists for standard genome sequencing and annotation.</title>
        <authorList>
            <consortium name="The Broad Institute Genomics Platform"/>
            <consortium name="The Broad Institute Genome Sequencing Center for Infectious Disease"/>
            <person name="Wu L."/>
            <person name="Ma J."/>
        </authorList>
    </citation>
    <scope>NUCLEOTIDE SEQUENCE [LARGE SCALE GENOMIC DNA]</scope>
    <source>
        <strain evidence="3">CGMCC 1.15475</strain>
    </source>
</reference>
<dbReference type="InterPro" id="IPR013498">
    <property type="entry name" value="Topo_IA_Znf"/>
</dbReference>
<evidence type="ECO:0000313" key="3">
    <source>
        <dbReference type="Proteomes" id="UP001597273"/>
    </source>
</evidence>
<protein>
    <submittedName>
        <fullName evidence="2">NERD domain-containing protein</fullName>
    </submittedName>
</protein>
<organism evidence="2 3">
    <name type="scientific">Planococcus chinensis</name>
    <dbReference type="NCBI Taxonomy" id="272917"/>
    <lineage>
        <taxon>Bacteria</taxon>
        <taxon>Bacillati</taxon>
        <taxon>Bacillota</taxon>
        <taxon>Bacilli</taxon>
        <taxon>Bacillales</taxon>
        <taxon>Caryophanaceae</taxon>
        <taxon>Planococcus</taxon>
    </lineage>
</organism>
<dbReference type="RefSeq" id="WP_204890911.1">
    <property type="nucleotide sequence ID" value="NZ_JBHUFW010000004.1"/>
</dbReference>
<dbReference type="Gene3D" id="3.30.65.10">
    <property type="entry name" value="Bacterial Topoisomerase I, domain 1"/>
    <property type="match status" value="1"/>
</dbReference>
<dbReference type="InterPro" id="IPR011528">
    <property type="entry name" value="NERD"/>
</dbReference>